<comment type="caution">
    <text evidence="7">The sequence shown here is derived from an EMBL/GenBank/DDBJ whole genome shotgun (WGS) entry which is preliminary data.</text>
</comment>
<name>A0A430QIU0_SCHBO</name>
<comment type="caution">
    <text evidence="3">Lacks conserved residue(s) required for the propagation of feature annotation.</text>
</comment>
<dbReference type="AlphaFoldDB" id="A0A430QIU0"/>
<keyword evidence="5" id="KW-0812">Transmembrane</keyword>
<dbReference type="STRING" id="6184.A0A430QIU0"/>
<keyword evidence="2" id="KW-1015">Disulfide bond</keyword>
<gene>
    <name evidence="7" type="ORF">DC041_0008095</name>
</gene>
<dbReference type="InterPro" id="IPR038178">
    <property type="entry name" value="Kringle_sf"/>
</dbReference>
<sequence>MTGHNHYHHYKCFYSLFIILYCFLCIKFIQTIDRTELNELNIYDPMKCRSGNYRGKVNIAFDGTECLDWIDHKSFYKPYWSDDEARKHKNYCRNPGNDSSGPWQTSLAQRLQKDLEEERALNRSLLINEKTWRERTEQAESEAKTARAECREITIKLGITR</sequence>
<proteinExistence type="predicted"/>
<dbReference type="InterPro" id="IPR000001">
    <property type="entry name" value="Kringle"/>
</dbReference>
<evidence type="ECO:0000256" key="2">
    <source>
        <dbReference type="ARBA" id="ARBA00023157"/>
    </source>
</evidence>
<dbReference type="Pfam" id="PF00051">
    <property type="entry name" value="Kringle"/>
    <property type="match status" value="1"/>
</dbReference>
<keyword evidence="5" id="KW-1133">Transmembrane helix</keyword>
<dbReference type="Proteomes" id="UP000290809">
    <property type="component" value="Unassembled WGS sequence"/>
</dbReference>
<dbReference type="InterPro" id="IPR013806">
    <property type="entry name" value="Kringle-like"/>
</dbReference>
<evidence type="ECO:0000256" key="5">
    <source>
        <dbReference type="SAM" id="Phobius"/>
    </source>
</evidence>
<dbReference type="Gene3D" id="2.40.20.10">
    <property type="entry name" value="Plasminogen Kringle 4"/>
    <property type="match status" value="1"/>
</dbReference>
<feature type="coiled-coil region" evidence="4">
    <location>
        <begin position="108"/>
        <end position="156"/>
    </location>
</feature>
<evidence type="ECO:0000259" key="6">
    <source>
        <dbReference type="PROSITE" id="PS50070"/>
    </source>
</evidence>
<evidence type="ECO:0000256" key="4">
    <source>
        <dbReference type="SAM" id="Coils"/>
    </source>
</evidence>
<dbReference type="SUPFAM" id="SSF57440">
    <property type="entry name" value="Kringle-like"/>
    <property type="match status" value="1"/>
</dbReference>
<dbReference type="SMART" id="SM00130">
    <property type="entry name" value="KR"/>
    <property type="match status" value="1"/>
</dbReference>
<evidence type="ECO:0000313" key="7">
    <source>
        <dbReference type="EMBL" id="RTG87612.1"/>
    </source>
</evidence>
<evidence type="ECO:0000256" key="1">
    <source>
        <dbReference type="ARBA" id="ARBA00022572"/>
    </source>
</evidence>
<feature type="domain" description="Kringle" evidence="6">
    <location>
        <begin position="44"/>
        <end position="103"/>
    </location>
</feature>
<dbReference type="PROSITE" id="PS50070">
    <property type="entry name" value="KRINGLE_2"/>
    <property type="match status" value="1"/>
</dbReference>
<keyword evidence="5" id="KW-0472">Membrane</keyword>
<reference evidence="7 8" key="1">
    <citation type="journal article" date="2019" name="PLoS Pathog.">
        <title>Genome sequence of the bovine parasite Schistosoma bovis Tanzania.</title>
        <authorList>
            <person name="Oey H."/>
            <person name="Zakrzewski M."/>
            <person name="Gobert G."/>
            <person name="Gravermann K."/>
            <person name="Stoye J."/>
            <person name="Jones M."/>
            <person name="Mcmanus D."/>
            <person name="Krause L."/>
        </authorList>
    </citation>
    <scope>NUCLEOTIDE SEQUENCE [LARGE SCALE GENOMIC DNA]</scope>
    <source>
        <strain evidence="7 8">TAN1997</strain>
    </source>
</reference>
<keyword evidence="1 3" id="KW-0420">Kringle</keyword>
<feature type="transmembrane region" description="Helical" evidence="5">
    <location>
        <begin position="12"/>
        <end position="29"/>
    </location>
</feature>
<evidence type="ECO:0000256" key="3">
    <source>
        <dbReference type="PROSITE-ProRule" id="PRU00121"/>
    </source>
</evidence>
<keyword evidence="4" id="KW-0175">Coiled coil</keyword>
<accession>A0A430QIU0</accession>
<keyword evidence="8" id="KW-1185">Reference proteome</keyword>
<protein>
    <recommendedName>
        <fullName evidence="6">Kringle domain-containing protein</fullName>
    </recommendedName>
</protein>
<dbReference type="EMBL" id="QMKO01001661">
    <property type="protein sequence ID" value="RTG87612.1"/>
    <property type="molecule type" value="Genomic_DNA"/>
</dbReference>
<evidence type="ECO:0000313" key="8">
    <source>
        <dbReference type="Proteomes" id="UP000290809"/>
    </source>
</evidence>
<organism evidence="7 8">
    <name type="scientific">Schistosoma bovis</name>
    <name type="common">Blood fluke</name>
    <dbReference type="NCBI Taxonomy" id="6184"/>
    <lineage>
        <taxon>Eukaryota</taxon>
        <taxon>Metazoa</taxon>
        <taxon>Spiralia</taxon>
        <taxon>Lophotrochozoa</taxon>
        <taxon>Platyhelminthes</taxon>
        <taxon>Trematoda</taxon>
        <taxon>Digenea</taxon>
        <taxon>Strigeidida</taxon>
        <taxon>Schistosomatoidea</taxon>
        <taxon>Schistosomatidae</taxon>
        <taxon>Schistosoma</taxon>
    </lineage>
</organism>